<organism evidence="1 2">
    <name type="scientific">Aneurinibacillus aneurinilyticus ATCC 12856</name>
    <dbReference type="NCBI Taxonomy" id="649747"/>
    <lineage>
        <taxon>Bacteria</taxon>
        <taxon>Bacillati</taxon>
        <taxon>Bacillota</taxon>
        <taxon>Bacilli</taxon>
        <taxon>Bacillales</taxon>
        <taxon>Paenibacillaceae</taxon>
        <taxon>Aneurinibacillus group</taxon>
        <taxon>Aneurinibacillus</taxon>
    </lineage>
</organism>
<sequence length="42" mass="4883">MLAHLHESKLDVSFHKNSWVDDNIIEKSGKSTIFDFYLACEL</sequence>
<dbReference type="STRING" id="649747.HMPREF0083_04911"/>
<evidence type="ECO:0000313" key="1">
    <source>
        <dbReference type="EMBL" id="ERI07014.1"/>
    </source>
</evidence>
<dbReference type="Proteomes" id="UP000016511">
    <property type="component" value="Unassembled WGS sequence"/>
</dbReference>
<dbReference type="HOGENOM" id="CLU_3246460_0_0_9"/>
<keyword evidence="2" id="KW-1185">Reference proteome</keyword>
<dbReference type="AlphaFoldDB" id="U1WEN2"/>
<name>U1WEN2_ANEAE</name>
<proteinExistence type="predicted"/>
<protein>
    <submittedName>
        <fullName evidence="1">Uncharacterized protein</fullName>
    </submittedName>
</protein>
<gene>
    <name evidence="1" type="ORF">HMPREF0083_04911</name>
</gene>
<accession>U1WEN2</accession>
<reference evidence="1 2" key="1">
    <citation type="submission" date="2013-08" db="EMBL/GenBank/DDBJ databases">
        <authorList>
            <person name="Weinstock G."/>
            <person name="Sodergren E."/>
            <person name="Wylie T."/>
            <person name="Fulton L."/>
            <person name="Fulton R."/>
            <person name="Fronick C."/>
            <person name="O'Laughlin M."/>
            <person name="Godfrey J."/>
            <person name="Miner T."/>
            <person name="Herter B."/>
            <person name="Appelbaum E."/>
            <person name="Cordes M."/>
            <person name="Lek S."/>
            <person name="Wollam A."/>
            <person name="Pepin K.H."/>
            <person name="Palsikar V.B."/>
            <person name="Mitreva M."/>
            <person name="Wilson R.K."/>
        </authorList>
    </citation>
    <scope>NUCLEOTIDE SEQUENCE [LARGE SCALE GENOMIC DNA]</scope>
    <source>
        <strain evidence="1 2">ATCC 12856</strain>
    </source>
</reference>
<comment type="caution">
    <text evidence="1">The sequence shown here is derived from an EMBL/GenBank/DDBJ whole genome shotgun (WGS) entry which is preliminary data.</text>
</comment>
<dbReference type="EMBL" id="AWSJ01000299">
    <property type="protein sequence ID" value="ERI07014.1"/>
    <property type="molecule type" value="Genomic_DNA"/>
</dbReference>
<evidence type="ECO:0000313" key="2">
    <source>
        <dbReference type="Proteomes" id="UP000016511"/>
    </source>
</evidence>